<name>A0A7C8MMH9_9PLEO</name>
<dbReference type="AlphaFoldDB" id="A0A7C8MMH9"/>
<organism evidence="2 3">
    <name type="scientific">Massariosphaeria phaeospora</name>
    <dbReference type="NCBI Taxonomy" id="100035"/>
    <lineage>
        <taxon>Eukaryota</taxon>
        <taxon>Fungi</taxon>
        <taxon>Dikarya</taxon>
        <taxon>Ascomycota</taxon>
        <taxon>Pezizomycotina</taxon>
        <taxon>Dothideomycetes</taxon>
        <taxon>Pleosporomycetidae</taxon>
        <taxon>Pleosporales</taxon>
        <taxon>Pleosporales incertae sedis</taxon>
        <taxon>Massariosphaeria</taxon>
    </lineage>
</organism>
<protein>
    <submittedName>
        <fullName evidence="2">Uncharacterized protein</fullName>
    </submittedName>
</protein>
<keyword evidence="1" id="KW-0732">Signal</keyword>
<sequence>MKLFRLGITGLVFLSPACCDLLPRAIWSRVTDDVWDNAVCKGGNLLTAMKSSDKAAAELISKSPGLKTAASPFQDIAKDLEEWGWRTNDDLGVELTDLRIPEFIEGAKLNVNNVKYATIEHTVDYKKDGHDYKATQGFARFITESSGVIFALWLESPYKAARKAWKKEPAIDELPRLQMSSDLLWAAYEPYSGSRLRHVMSCDINNEETRAIMFRALGNKAPTTWPGTSFDINSDEGLALLGSPNGYGFAYLLIQRKAELGNRCITRATVFRPPVIRAREPDPMLLFDVRECQVEFE</sequence>
<dbReference type="EMBL" id="JAADJZ010000013">
    <property type="protein sequence ID" value="KAF2870565.1"/>
    <property type="molecule type" value="Genomic_DNA"/>
</dbReference>
<feature type="signal peptide" evidence="1">
    <location>
        <begin position="1"/>
        <end position="19"/>
    </location>
</feature>
<evidence type="ECO:0000256" key="1">
    <source>
        <dbReference type="SAM" id="SignalP"/>
    </source>
</evidence>
<reference evidence="2 3" key="1">
    <citation type="submission" date="2020-01" db="EMBL/GenBank/DDBJ databases">
        <authorList>
            <consortium name="DOE Joint Genome Institute"/>
            <person name="Haridas S."/>
            <person name="Albert R."/>
            <person name="Binder M."/>
            <person name="Bloem J."/>
            <person name="Labutti K."/>
            <person name="Salamov A."/>
            <person name="Andreopoulos B."/>
            <person name="Baker S.E."/>
            <person name="Barry K."/>
            <person name="Bills G."/>
            <person name="Bluhm B.H."/>
            <person name="Cannon C."/>
            <person name="Castanera R."/>
            <person name="Culley D.E."/>
            <person name="Daum C."/>
            <person name="Ezra D."/>
            <person name="Gonzalez J.B."/>
            <person name="Henrissat B."/>
            <person name="Kuo A."/>
            <person name="Liang C."/>
            <person name="Lipzen A."/>
            <person name="Lutzoni F."/>
            <person name="Magnuson J."/>
            <person name="Mondo S."/>
            <person name="Nolan M."/>
            <person name="Ohm R."/>
            <person name="Pangilinan J."/>
            <person name="Park H.-J.H."/>
            <person name="Ramirez L."/>
            <person name="Alfaro M."/>
            <person name="Sun H."/>
            <person name="Tritt A."/>
            <person name="Yoshinaga Y."/>
            <person name="Zwiers L.-H.L."/>
            <person name="Turgeon B.G."/>
            <person name="Goodwin S.B."/>
            <person name="Spatafora J.W."/>
            <person name="Crous P.W."/>
            <person name="Grigoriev I.V."/>
        </authorList>
    </citation>
    <scope>NUCLEOTIDE SEQUENCE [LARGE SCALE GENOMIC DNA]</scope>
    <source>
        <strain evidence="2 3">CBS 611.86</strain>
    </source>
</reference>
<gene>
    <name evidence="2" type="ORF">BDV95DRAFT_63525</name>
</gene>
<evidence type="ECO:0000313" key="3">
    <source>
        <dbReference type="Proteomes" id="UP000481861"/>
    </source>
</evidence>
<comment type="caution">
    <text evidence="2">The sequence shown here is derived from an EMBL/GenBank/DDBJ whole genome shotgun (WGS) entry which is preliminary data.</text>
</comment>
<dbReference type="OrthoDB" id="5337308at2759"/>
<accession>A0A7C8MMH9</accession>
<evidence type="ECO:0000313" key="2">
    <source>
        <dbReference type="EMBL" id="KAF2870565.1"/>
    </source>
</evidence>
<proteinExistence type="predicted"/>
<dbReference type="Proteomes" id="UP000481861">
    <property type="component" value="Unassembled WGS sequence"/>
</dbReference>
<feature type="chain" id="PRO_5028857399" evidence="1">
    <location>
        <begin position="20"/>
        <end position="297"/>
    </location>
</feature>
<keyword evidence="3" id="KW-1185">Reference proteome</keyword>